<proteinExistence type="predicted"/>
<accession>A0A7W9THU9</accession>
<comment type="caution">
    <text evidence="2">The sequence shown here is derived from an EMBL/GenBank/DDBJ whole genome shotgun (WGS) entry which is preliminary data.</text>
</comment>
<name>A0A7W9THU9_9ACTN</name>
<feature type="compositionally biased region" description="Low complexity" evidence="1">
    <location>
        <begin position="101"/>
        <end position="132"/>
    </location>
</feature>
<evidence type="ECO:0000313" key="3">
    <source>
        <dbReference type="Proteomes" id="UP000591537"/>
    </source>
</evidence>
<keyword evidence="3" id="KW-1185">Reference proteome</keyword>
<sequence>MTDTTTNLTRLRARMLATAFSNADIWTRSSAFLTDQAVAALARCDRAAAEALAASLLAPEFLHDTQVLGAAVEAGIDTSTWEERRENIRAYAREAYELPASPTRQPRPGGSGRRSTSTTRRSRRPWPTSSAR</sequence>
<reference evidence="2 3" key="1">
    <citation type="submission" date="2020-08" db="EMBL/GenBank/DDBJ databases">
        <title>Genomic Encyclopedia of Type Strains, Phase IV (KMG-IV): sequencing the most valuable type-strain genomes for metagenomic binning, comparative biology and taxonomic classification.</title>
        <authorList>
            <person name="Goeker M."/>
        </authorList>
    </citation>
    <scope>NUCLEOTIDE SEQUENCE [LARGE SCALE GENOMIC DNA]</scope>
    <source>
        <strain evidence="2 3">DSM 43350</strain>
    </source>
</reference>
<dbReference type="AlphaFoldDB" id="A0A7W9THU9"/>
<evidence type="ECO:0000313" key="2">
    <source>
        <dbReference type="EMBL" id="MBB6081025.1"/>
    </source>
</evidence>
<dbReference type="EMBL" id="JACHGV010000015">
    <property type="protein sequence ID" value="MBB6081025.1"/>
    <property type="molecule type" value="Genomic_DNA"/>
</dbReference>
<organism evidence="2 3">
    <name type="scientific">Streptomyces paradoxus</name>
    <dbReference type="NCBI Taxonomy" id="66375"/>
    <lineage>
        <taxon>Bacteria</taxon>
        <taxon>Bacillati</taxon>
        <taxon>Actinomycetota</taxon>
        <taxon>Actinomycetes</taxon>
        <taxon>Kitasatosporales</taxon>
        <taxon>Streptomycetaceae</taxon>
        <taxon>Streptomyces</taxon>
    </lineage>
</organism>
<dbReference type="Proteomes" id="UP000591537">
    <property type="component" value="Unassembled WGS sequence"/>
</dbReference>
<gene>
    <name evidence="2" type="ORF">HNR57_006976</name>
</gene>
<dbReference type="RefSeq" id="WP_184566469.1">
    <property type="nucleotide sequence ID" value="NZ_BAAARS010000012.1"/>
</dbReference>
<protein>
    <submittedName>
        <fullName evidence="2">Uncharacterized protein</fullName>
    </submittedName>
</protein>
<feature type="region of interest" description="Disordered" evidence="1">
    <location>
        <begin position="93"/>
        <end position="132"/>
    </location>
</feature>
<evidence type="ECO:0000256" key="1">
    <source>
        <dbReference type="SAM" id="MobiDB-lite"/>
    </source>
</evidence>